<sequence>MTRIGYLLLLSLGLGLFPPKAQAQTDEVQQLLLNVEKLEQLREMLDHMREKYQILSQGYQQIKGIAEGNFTLHQSFLNRLVQVNPQVRAYYKVGEILDIQVGLIRGLAKVRKEMEWADFLQEGEFVQIDRLFGIWSRSSLNLLEELFLVLSDNTLQMDDWERIEAIDRVHRSVVELSQGVAMFSNSLSQLGHLRSKKSAEIQTVQSLLGNEN</sequence>
<gene>
    <name evidence="3" type="ORF">Aconfl_32900</name>
</gene>
<protein>
    <recommendedName>
        <fullName evidence="5">TerB family tellurite resistance protein</fullName>
    </recommendedName>
</protein>
<keyword evidence="2" id="KW-0732">Signal</keyword>
<name>A0ABQ6PRU5_9BACT</name>
<keyword evidence="4" id="KW-1185">Reference proteome</keyword>
<feature type="coiled-coil region" evidence="1">
    <location>
        <begin position="21"/>
        <end position="58"/>
    </location>
</feature>
<organism evidence="3 4">
    <name type="scientific">Algoriphagus confluentis</name>
    <dbReference type="NCBI Taxonomy" id="1697556"/>
    <lineage>
        <taxon>Bacteria</taxon>
        <taxon>Pseudomonadati</taxon>
        <taxon>Bacteroidota</taxon>
        <taxon>Cytophagia</taxon>
        <taxon>Cytophagales</taxon>
        <taxon>Cyclobacteriaceae</taxon>
        <taxon>Algoriphagus</taxon>
    </lineage>
</organism>
<evidence type="ECO:0000256" key="1">
    <source>
        <dbReference type="SAM" id="Coils"/>
    </source>
</evidence>
<accession>A0ABQ6PRU5</accession>
<keyword evidence="1" id="KW-0175">Coiled coil</keyword>
<evidence type="ECO:0000313" key="4">
    <source>
        <dbReference type="Proteomes" id="UP001338309"/>
    </source>
</evidence>
<evidence type="ECO:0000256" key="2">
    <source>
        <dbReference type="SAM" id="SignalP"/>
    </source>
</evidence>
<dbReference type="EMBL" id="BTPD01000011">
    <property type="protein sequence ID" value="GMQ30647.1"/>
    <property type="molecule type" value="Genomic_DNA"/>
</dbReference>
<dbReference type="RefSeq" id="WP_338225358.1">
    <property type="nucleotide sequence ID" value="NZ_BTPD01000011.1"/>
</dbReference>
<proteinExistence type="predicted"/>
<reference evidence="3 4" key="1">
    <citation type="submission" date="2023-08" db="EMBL/GenBank/DDBJ databases">
        <title>Draft genome sequence of Algoriphagus confluentis.</title>
        <authorList>
            <person name="Takatani N."/>
            <person name="Hosokawa M."/>
            <person name="Sawabe T."/>
        </authorList>
    </citation>
    <scope>NUCLEOTIDE SEQUENCE [LARGE SCALE GENOMIC DNA]</scope>
    <source>
        <strain evidence="3 4">NBRC 111222</strain>
    </source>
</reference>
<dbReference type="Proteomes" id="UP001338309">
    <property type="component" value="Unassembled WGS sequence"/>
</dbReference>
<evidence type="ECO:0008006" key="5">
    <source>
        <dbReference type="Google" id="ProtNLM"/>
    </source>
</evidence>
<comment type="caution">
    <text evidence="3">The sequence shown here is derived from an EMBL/GenBank/DDBJ whole genome shotgun (WGS) entry which is preliminary data.</text>
</comment>
<feature type="chain" id="PRO_5046063832" description="TerB family tellurite resistance protein" evidence="2">
    <location>
        <begin position="24"/>
        <end position="212"/>
    </location>
</feature>
<feature type="signal peptide" evidence="2">
    <location>
        <begin position="1"/>
        <end position="23"/>
    </location>
</feature>
<evidence type="ECO:0000313" key="3">
    <source>
        <dbReference type="EMBL" id="GMQ30647.1"/>
    </source>
</evidence>